<reference evidence="2" key="1">
    <citation type="submission" date="2019-09" db="EMBL/GenBank/DDBJ databases">
        <authorList>
            <person name="Needham M D."/>
        </authorList>
    </citation>
    <scope>NUCLEOTIDE SEQUENCE</scope>
</reference>
<evidence type="ECO:0000313" key="2">
    <source>
        <dbReference type="EMBL" id="VVU95602.1"/>
    </source>
</evidence>
<sequence>MQNCAICLDSLNKKHTIVKLNCDHIYHLECITKVENNLCPLCRKTIVKEDVCKGHHIVKIFYTGNYKKNGECIFCLKKSFKFYLKQKCVTD</sequence>
<accession>A0A5E8CMA5</accession>
<protein>
    <recommendedName>
        <fullName evidence="1">RING-type domain-containing protein</fullName>
    </recommendedName>
</protein>
<dbReference type="PROSITE" id="PS50089">
    <property type="entry name" value="ZF_RING_2"/>
    <property type="match status" value="1"/>
</dbReference>
<dbReference type="Gene3D" id="3.30.40.10">
    <property type="entry name" value="Zinc/RING finger domain, C3HC4 (zinc finger)"/>
    <property type="match status" value="1"/>
</dbReference>
<name>A0A5E8CMA5_9ZZZZ</name>
<proteinExistence type="predicted"/>
<dbReference type="InterPro" id="IPR013083">
    <property type="entry name" value="Znf_RING/FYVE/PHD"/>
</dbReference>
<dbReference type="AlphaFoldDB" id="A0A5E8CMA5"/>
<dbReference type="EMBL" id="CABVLZ010000007">
    <property type="protein sequence ID" value="VVU95602.1"/>
    <property type="molecule type" value="Genomic_DNA"/>
</dbReference>
<organism evidence="2">
    <name type="scientific">seawater metagenome</name>
    <dbReference type="NCBI Taxonomy" id="1561972"/>
    <lineage>
        <taxon>unclassified sequences</taxon>
        <taxon>metagenomes</taxon>
        <taxon>ecological metagenomes</taxon>
    </lineage>
</organism>
<evidence type="ECO:0000259" key="1">
    <source>
        <dbReference type="PROSITE" id="PS50089"/>
    </source>
</evidence>
<dbReference type="InterPro" id="IPR001841">
    <property type="entry name" value="Znf_RING"/>
</dbReference>
<dbReference type="Pfam" id="PF13639">
    <property type="entry name" value="zf-RING_2"/>
    <property type="match status" value="1"/>
</dbReference>
<dbReference type="SMART" id="SM00184">
    <property type="entry name" value="RING"/>
    <property type="match status" value="1"/>
</dbReference>
<feature type="domain" description="RING-type" evidence="1">
    <location>
        <begin position="4"/>
        <end position="43"/>
    </location>
</feature>
<dbReference type="SUPFAM" id="SSF57850">
    <property type="entry name" value="RING/U-box"/>
    <property type="match status" value="1"/>
</dbReference>
<gene>
    <name evidence="2" type="ORF">CPAV1605_1354</name>
</gene>